<evidence type="ECO:0000256" key="16">
    <source>
        <dbReference type="SAM" id="MobiDB-lite"/>
    </source>
</evidence>
<evidence type="ECO:0000256" key="1">
    <source>
        <dbReference type="ARBA" id="ARBA00001954"/>
    </source>
</evidence>
<proteinExistence type="inferred from homology"/>
<dbReference type="GO" id="GO:0005737">
    <property type="term" value="C:cytoplasm"/>
    <property type="evidence" value="ECO:0007669"/>
    <property type="project" value="TreeGrafter"/>
</dbReference>
<dbReference type="EMBL" id="VLTO01000038">
    <property type="protein sequence ID" value="KAA0173119.1"/>
    <property type="molecule type" value="Genomic_DNA"/>
</dbReference>
<dbReference type="AlphaFoldDB" id="A0A5A8E6L2"/>
<evidence type="ECO:0000256" key="5">
    <source>
        <dbReference type="ARBA" id="ARBA00022679"/>
    </source>
</evidence>
<evidence type="ECO:0000256" key="11">
    <source>
        <dbReference type="ARBA" id="ARBA00023004"/>
    </source>
</evidence>
<dbReference type="GO" id="GO:0033749">
    <property type="term" value="F:histone H4R3 demethylase activity"/>
    <property type="evidence" value="ECO:0007669"/>
    <property type="project" value="TreeGrafter"/>
</dbReference>
<feature type="region of interest" description="Disordered" evidence="16">
    <location>
        <begin position="759"/>
        <end position="834"/>
    </location>
</feature>
<evidence type="ECO:0000256" key="4">
    <source>
        <dbReference type="ARBA" id="ARBA00022603"/>
    </source>
</evidence>
<feature type="compositionally biased region" description="Basic and acidic residues" evidence="16">
    <location>
        <begin position="781"/>
        <end position="799"/>
    </location>
</feature>
<dbReference type="SUPFAM" id="SSF53335">
    <property type="entry name" value="S-adenosyl-L-methionine-dependent methyltransferases"/>
    <property type="match status" value="1"/>
</dbReference>
<keyword evidence="12" id="KW-0805">Transcription regulation</keyword>
<keyword evidence="10" id="KW-0560">Oxidoreductase</keyword>
<keyword evidence="5" id="KW-0808">Transferase</keyword>
<evidence type="ECO:0000256" key="12">
    <source>
        <dbReference type="ARBA" id="ARBA00023015"/>
    </source>
</evidence>
<sequence length="834" mass="88871">MSFDTRSAAFAYLRTYYSAAALDREDTFLLDATIDGIEHARRVAVAAGQSLRCLELGCGPVAAWALCPGAVAGELWLAERSQGGRQVLHEWLTGDREAFDWSVYAAHVAKRMVELVVMHSVADAISGTPEEFAALVSSAARLVAPRGSLLISVNTEVDEWHAEAVAFPQVRLSCDQVLAAIEGAGLQAVFSRQRSRLPDGKDTETPPAPHSVALPSTLVTARHVAARLASTAARPARAMLRVAMEEVRVAKLTARPGMDPEGWGSAGLASVPVEAVADEAAAQAWLLAPDTISAADSDAEYFENGWEERGEPVIVQDACSSWPAMEHDAWMPAVLAARFEGASFECGEAPEEEASALVTIESFWEYCQFQQDDDPLYLFDGTFESSAPELEEEYSAPSLFRNDLLALLCEGTDDPDARPPWRWLLVGPTRSGSFPHVDPLGTSAWNASVHGRKWWVLFAPGTPEDFIKAGIVDAGGEPGRDAPHGAAAASSAAEELASAAKEGMFGLGVSAPHDVPSAIRTVADAWARDCFAGAYASLNASCHDLSDSHKRIVALGFFGATWLQAGARNRRSCRGVGSDPLQCLPLLSPTNFQLFTSFVVHADVMCQHIAEQLHQRLSREASSALMQASVAAERSMQMLSSGMEAVVEDQKSQWFGSQSVVVDSVRHAAAALREHHERLRASVASLADTSEEAFERMQSKLGRIDSTLGTILDLETSIAGFVDSAGAAVWYVSKLASLETLLGKSSVPVVVRGAAGSLIAPSRPPAAEETPDSDSDSGSDSDLHADPCEEAALPRDASHTKRASSSKRSRRARTGMAAVRASGPHAVPVVSVPA</sequence>
<feature type="compositionally biased region" description="Basic residues" evidence="16">
    <location>
        <begin position="800"/>
        <end position="813"/>
    </location>
</feature>
<dbReference type="Pfam" id="PF01234">
    <property type="entry name" value="NNMT_PNMT_TEMT"/>
    <property type="match status" value="1"/>
</dbReference>
<dbReference type="GO" id="GO:0032259">
    <property type="term" value="P:methylation"/>
    <property type="evidence" value="ECO:0007669"/>
    <property type="project" value="UniProtKB-KW"/>
</dbReference>
<evidence type="ECO:0000256" key="9">
    <source>
        <dbReference type="ARBA" id="ARBA00022964"/>
    </source>
</evidence>
<dbReference type="GO" id="GO:0106140">
    <property type="term" value="F:P-TEFb complex binding"/>
    <property type="evidence" value="ECO:0007669"/>
    <property type="project" value="TreeGrafter"/>
</dbReference>
<dbReference type="GO" id="GO:0005634">
    <property type="term" value="C:nucleus"/>
    <property type="evidence" value="ECO:0007669"/>
    <property type="project" value="UniProtKB-SubCell"/>
</dbReference>
<keyword evidence="7" id="KW-0479">Metal-binding</keyword>
<dbReference type="InterPro" id="IPR050910">
    <property type="entry name" value="JMJD6_ArgDemeth/LysHydrox"/>
</dbReference>
<evidence type="ECO:0000313" key="18">
    <source>
        <dbReference type="EMBL" id="KAA0173119.1"/>
    </source>
</evidence>
<dbReference type="PANTHER" id="PTHR12480:SF32">
    <property type="entry name" value="BIFUNCTIONAL ARGININE DEMETHYLASE AND LYSYL-HYDROXYLASE JMJD6"/>
    <property type="match status" value="1"/>
</dbReference>
<evidence type="ECO:0000256" key="10">
    <source>
        <dbReference type="ARBA" id="ARBA00023002"/>
    </source>
</evidence>
<dbReference type="OrthoDB" id="10400453at2759"/>
<comment type="similarity">
    <text evidence="3">Belongs to the class I-like SAM-binding methyltransferase superfamily. NNMT/PNMT/TEMT family.</text>
</comment>
<dbReference type="Gene3D" id="3.40.50.150">
    <property type="entry name" value="Vaccinia Virus protein VP39"/>
    <property type="match status" value="2"/>
</dbReference>
<accession>A0A5A8E6L2</accession>
<dbReference type="Proteomes" id="UP000322899">
    <property type="component" value="Unassembled WGS sequence"/>
</dbReference>
<keyword evidence="4" id="KW-0489">Methyltransferase</keyword>
<protein>
    <recommendedName>
        <fullName evidence="17">JmjC domain-containing protein</fullName>
    </recommendedName>
</protein>
<dbReference type="InterPro" id="IPR029063">
    <property type="entry name" value="SAM-dependent_MTases_sf"/>
</dbReference>
<keyword evidence="8" id="KW-0156">Chromatin regulator</keyword>
<dbReference type="PANTHER" id="PTHR12480">
    <property type="entry name" value="ARGININE DEMETHYLASE AND LYSYL-HYDROXYLASE JMJD"/>
    <property type="match status" value="1"/>
</dbReference>
<reference evidence="18 19" key="1">
    <citation type="submission" date="2019-07" db="EMBL/GenBank/DDBJ databases">
        <title>Genomes of Cafeteria roenbergensis.</title>
        <authorList>
            <person name="Fischer M.G."/>
            <person name="Hackl T."/>
            <person name="Roman M."/>
        </authorList>
    </citation>
    <scope>NUCLEOTIDE SEQUENCE [LARGE SCALE GENOMIC DNA]</scope>
    <source>
        <strain evidence="18 19">E4-10P</strain>
    </source>
</reference>
<gene>
    <name evidence="18" type="ORF">FNF27_05468</name>
</gene>
<evidence type="ECO:0000256" key="6">
    <source>
        <dbReference type="ARBA" id="ARBA00022691"/>
    </source>
</evidence>
<dbReference type="GO" id="GO:0046872">
    <property type="term" value="F:metal ion binding"/>
    <property type="evidence" value="ECO:0007669"/>
    <property type="project" value="UniProtKB-KW"/>
</dbReference>
<feature type="compositionally biased region" description="Acidic residues" evidence="16">
    <location>
        <begin position="769"/>
        <end position="779"/>
    </location>
</feature>
<keyword evidence="9" id="KW-0223">Dioxygenase</keyword>
<evidence type="ECO:0000256" key="7">
    <source>
        <dbReference type="ARBA" id="ARBA00022723"/>
    </source>
</evidence>
<organism evidence="18 19">
    <name type="scientific">Cafeteria roenbergensis</name>
    <name type="common">Marine flagellate</name>
    <dbReference type="NCBI Taxonomy" id="33653"/>
    <lineage>
        <taxon>Eukaryota</taxon>
        <taxon>Sar</taxon>
        <taxon>Stramenopiles</taxon>
        <taxon>Bigyra</taxon>
        <taxon>Opalozoa</taxon>
        <taxon>Bicosoecida</taxon>
        <taxon>Cafeteriaceae</taxon>
        <taxon>Cafeteria</taxon>
    </lineage>
</organism>
<dbReference type="GO" id="GO:0008168">
    <property type="term" value="F:methyltransferase activity"/>
    <property type="evidence" value="ECO:0007669"/>
    <property type="project" value="UniProtKB-KW"/>
</dbReference>
<comment type="cofactor">
    <cofactor evidence="1">
        <name>Fe(2+)</name>
        <dbReference type="ChEBI" id="CHEBI:29033"/>
    </cofactor>
</comment>
<dbReference type="InterPro" id="IPR003347">
    <property type="entry name" value="JmjC_dom"/>
</dbReference>
<dbReference type="SUPFAM" id="SSF51197">
    <property type="entry name" value="Clavaminate synthase-like"/>
    <property type="match status" value="1"/>
</dbReference>
<comment type="similarity">
    <text evidence="15">Belongs to the JMJD6 family.</text>
</comment>
<dbReference type="PROSITE" id="PS51184">
    <property type="entry name" value="JMJC"/>
    <property type="match status" value="1"/>
</dbReference>
<feature type="domain" description="JmjC" evidence="17">
    <location>
        <begin position="385"/>
        <end position="574"/>
    </location>
</feature>
<keyword evidence="6" id="KW-0949">S-adenosyl-L-methionine</keyword>
<evidence type="ECO:0000256" key="2">
    <source>
        <dbReference type="ARBA" id="ARBA00004123"/>
    </source>
</evidence>
<dbReference type="InterPro" id="IPR000940">
    <property type="entry name" value="NNMT_TEMT_trans"/>
</dbReference>
<evidence type="ECO:0000256" key="15">
    <source>
        <dbReference type="ARBA" id="ARBA00038068"/>
    </source>
</evidence>
<evidence type="ECO:0000259" key="17">
    <source>
        <dbReference type="PROSITE" id="PS51184"/>
    </source>
</evidence>
<keyword evidence="14" id="KW-0539">Nucleus</keyword>
<name>A0A5A8E6L2_CAFRO</name>
<comment type="caution">
    <text evidence="18">The sequence shown here is derived from an EMBL/GenBank/DDBJ whole genome shotgun (WGS) entry which is preliminary data.</text>
</comment>
<dbReference type="Gene3D" id="2.60.120.650">
    <property type="entry name" value="Cupin"/>
    <property type="match status" value="1"/>
</dbReference>
<keyword evidence="13" id="KW-0804">Transcription</keyword>
<evidence type="ECO:0000313" key="19">
    <source>
        <dbReference type="Proteomes" id="UP000322899"/>
    </source>
</evidence>
<keyword evidence="11" id="KW-0408">Iron</keyword>
<comment type="subcellular location">
    <subcellularLocation>
        <location evidence="2">Nucleus</location>
    </subcellularLocation>
</comment>
<evidence type="ECO:0000256" key="8">
    <source>
        <dbReference type="ARBA" id="ARBA00022853"/>
    </source>
</evidence>
<evidence type="ECO:0000256" key="3">
    <source>
        <dbReference type="ARBA" id="ARBA00007996"/>
    </source>
</evidence>
<feature type="region of interest" description="Disordered" evidence="16">
    <location>
        <begin position="193"/>
        <end position="212"/>
    </location>
</feature>
<evidence type="ECO:0000256" key="14">
    <source>
        <dbReference type="ARBA" id="ARBA00023242"/>
    </source>
</evidence>
<evidence type="ECO:0000256" key="13">
    <source>
        <dbReference type="ARBA" id="ARBA00023163"/>
    </source>
</evidence>